<name>A0A7J0GDP7_9ERIC</name>
<organism evidence="2 3">
    <name type="scientific">Actinidia rufa</name>
    <dbReference type="NCBI Taxonomy" id="165716"/>
    <lineage>
        <taxon>Eukaryota</taxon>
        <taxon>Viridiplantae</taxon>
        <taxon>Streptophyta</taxon>
        <taxon>Embryophyta</taxon>
        <taxon>Tracheophyta</taxon>
        <taxon>Spermatophyta</taxon>
        <taxon>Magnoliopsida</taxon>
        <taxon>eudicotyledons</taxon>
        <taxon>Gunneridae</taxon>
        <taxon>Pentapetalae</taxon>
        <taxon>asterids</taxon>
        <taxon>Ericales</taxon>
        <taxon>Actinidiaceae</taxon>
        <taxon>Actinidia</taxon>
    </lineage>
</organism>
<reference evidence="2 3" key="1">
    <citation type="submission" date="2019-07" db="EMBL/GenBank/DDBJ databases">
        <title>De Novo Assembly of kiwifruit Actinidia rufa.</title>
        <authorList>
            <person name="Sugita-Konishi S."/>
            <person name="Sato K."/>
            <person name="Mori E."/>
            <person name="Abe Y."/>
            <person name="Kisaki G."/>
            <person name="Hamano K."/>
            <person name="Suezawa K."/>
            <person name="Otani M."/>
            <person name="Fukuda T."/>
            <person name="Manabe T."/>
            <person name="Gomi K."/>
            <person name="Tabuchi M."/>
            <person name="Akimitsu K."/>
            <person name="Kataoka I."/>
        </authorList>
    </citation>
    <scope>NUCLEOTIDE SEQUENCE [LARGE SCALE GENOMIC DNA]</scope>
    <source>
        <strain evidence="3">cv. Fuchu</strain>
    </source>
</reference>
<proteinExistence type="predicted"/>
<sequence>MTIEVTQYPSFPREYPSNNEGDYPDNEGSSSIDTRPLPKRETNIMTQGELDCLRESCYSSFRIQIRLPKADETITSTHPSKVAFYEAAFKAGKGEPKSTTSAVKGMVIIEKSPRDEMPNISPLKKGKQVAYAKKKGLMPPPEEKKKGPAAKAPAKSKTMSSQAAAPTAVPGEGTSANLGVDLGPNASILENPEVADKLLQGLILPADQETM</sequence>
<protein>
    <submittedName>
        <fullName evidence="2">Uncharacterized protein</fullName>
    </submittedName>
</protein>
<dbReference type="AlphaFoldDB" id="A0A7J0GDP7"/>
<feature type="region of interest" description="Disordered" evidence="1">
    <location>
        <begin position="1"/>
        <end position="42"/>
    </location>
</feature>
<evidence type="ECO:0000313" key="2">
    <source>
        <dbReference type="EMBL" id="GFZ08937.1"/>
    </source>
</evidence>
<evidence type="ECO:0000313" key="3">
    <source>
        <dbReference type="Proteomes" id="UP000585474"/>
    </source>
</evidence>
<evidence type="ECO:0000256" key="1">
    <source>
        <dbReference type="SAM" id="MobiDB-lite"/>
    </source>
</evidence>
<gene>
    <name evidence="2" type="ORF">Acr_20g0007450</name>
</gene>
<feature type="region of interest" description="Disordered" evidence="1">
    <location>
        <begin position="135"/>
        <end position="176"/>
    </location>
</feature>
<dbReference type="EMBL" id="BJWL01000020">
    <property type="protein sequence ID" value="GFZ08937.1"/>
    <property type="molecule type" value="Genomic_DNA"/>
</dbReference>
<keyword evidence="3" id="KW-1185">Reference proteome</keyword>
<dbReference type="Proteomes" id="UP000585474">
    <property type="component" value="Unassembled WGS sequence"/>
</dbReference>
<accession>A0A7J0GDP7</accession>
<comment type="caution">
    <text evidence="2">The sequence shown here is derived from an EMBL/GenBank/DDBJ whole genome shotgun (WGS) entry which is preliminary data.</text>
</comment>